<feature type="region of interest" description="Disordered" evidence="1">
    <location>
        <begin position="276"/>
        <end position="300"/>
    </location>
</feature>
<comment type="caution">
    <text evidence="3">The sequence shown here is derived from an EMBL/GenBank/DDBJ whole genome shotgun (WGS) entry which is preliminary data.</text>
</comment>
<keyword evidence="4" id="KW-1185">Reference proteome</keyword>
<dbReference type="STRING" id="200324.A0A2N5SZ67"/>
<evidence type="ECO:0000256" key="1">
    <source>
        <dbReference type="SAM" id="MobiDB-lite"/>
    </source>
</evidence>
<sequence length="378" mass="43033">MPDTKKTGWERFVVHLLSRIDYVAPVNKNRPQREGTMWADGWRKASKDNQHFGRFCLVTCLRKQMKALKFNPDNQKACLLKAEEWILAKLRSFAPVVHNNYHRLLTINQYPSMNHTKYGKPYTSSNFALFLTFTMFDFHNTPHVDHDVNEWTLVGWIPIFHPENSDNPQILADKGFNMIGGQFSFRDFQVYLDLNKTLGVTLCVFRSQADIYNKYGINFEYNHLTLAYPHPTNASKYLPLMLGNLEKLPRVLFVFPPPLSFNLVYQLVKKQPVAASAGQPSPSIEQHPEPSNQATRLSPDLPGAVTHTIADYLNFIGCDATEVVELSVTLKNNGFKSDKRFGSSNLENKGFLDLGVALGVILGLRDNVMNFNKHLNGI</sequence>
<organism evidence="3 4">
    <name type="scientific">Puccinia coronata f. sp. avenae</name>
    <dbReference type="NCBI Taxonomy" id="200324"/>
    <lineage>
        <taxon>Eukaryota</taxon>
        <taxon>Fungi</taxon>
        <taxon>Dikarya</taxon>
        <taxon>Basidiomycota</taxon>
        <taxon>Pucciniomycotina</taxon>
        <taxon>Pucciniomycetes</taxon>
        <taxon>Pucciniales</taxon>
        <taxon>Pucciniaceae</taxon>
        <taxon>Puccinia</taxon>
    </lineage>
</organism>
<feature type="domain" description="Tet-like 2OG-Fe(II) oxygenase" evidence="2">
    <location>
        <begin position="5"/>
        <end position="210"/>
    </location>
</feature>
<evidence type="ECO:0000259" key="2">
    <source>
        <dbReference type="Pfam" id="PF20515"/>
    </source>
</evidence>
<dbReference type="Pfam" id="PF20515">
    <property type="entry name" value="2OG-FeII_Oxy_6"/>
    <property type="match status" value="1"/>
</dbReference>
<accession>A0A2N5SZ67</accession>
<dbReference type="Proteomes" id="UP000235388">
    <property type="component" value="Unassembled WGS sequence"/>
</dbReference>
<feature type="compositionally biased region" description="Polar residues" evidence="1">
    <location>
        <begin position="278"/>
        <end position="296"/>
    </location>
</feature>
<dbReference type="AlphaFoldDB" id="A0A2N5SZ67"/>
<evidence type="ECO:0000313" key="4">
    <source>
        <dbReference type="Proteomes" id="UP000235388"/>
    </source>
</evidence>
<dbReference type="OrthoDB" id="2505591at2759"/>
<reference evidence="3 4" key="1">
    <citation type="submission" date="2017-11" db="EMBL/GenBank/DDBJ databases">
        <title>De novo assembly and phasing of dikaryotic genomes from two isolates of Puccinia coronata f. sp. avenae, the causal agent of oat crown rust.</title>
        <authorList>
            <person name="Miller M.E."/>
            <person name="Zhang Y."/>
            <person name="Omidvar V."/>
            <person name="Sperschneider J."/>
            <person name="Schwessinger B."/>
            <person name="Raley C."/>
            <person name="Palmer J.M."/>
            <person name="Garnica D."/>
            <person name="Upadhyaya N."/>
            <person name="Rathjen J."/>
            <person name="Taylor J.M."/>
            <person name="Park R.F."/>
            <person name="Dodds P.N."/>
            <person name="Hirsch C.D."/>
            <person name="Kianian S.F."/>
            <person name="Figueroa M."/>
        </authorList>
    </citation>
    <scope>NUCLEOTIDE SEQUENCE [LARGE SCALE GENOMIC DNA]</scope>
    <source>
        <strain evidence="3">12NC29</strain>
    </source>
</reference>
<name>A0A2N5SZ67_9BASI</name>
<protein>
    <recommendedName>
        <fullName evidence="2">Tet-like 2OG-Fe(II) oxygenase domain-containing protein</fullName>
    </recommendedName>
</protein>
<dbReference type="EMBL" id="PGCJ01000829">
    <property type="protein sequence ID" value="PLW18528.1"/>
    <property type="molecule type" value="Genomic_DNA"/>
</dbReference>
<dbReference type="InterPro" id="IPR046798">
    <property type="entry name" value="2OG-FeII_Oxy_6"/>
</dbReference>
<gene>
    <name evidence="3" type="ORF">PCANC_16174</name>
</gene>
<proteinExistence type="predicted"/>
<evidence type="ECO:0000313" key="3">
    <source>
        <dbReference type="EMBL" id="PLW18528.1"/>
    </source>
</evidence>